<dbReference type="InterPro" id="IPR029149">
    <property type="entry name" value="Creatin/AminoP/Spt16_N"/>
</dbReference>
<dbReference type="CDD" id="cd01066">
    <property type="entry name" value="APP_MetAP"/>
    <property type="match status" value="1"/>
</dbReference>
<name>A0ABV7VBT0_9PROT</name>
<evidence type="ECO:0000313" key="4">
    <source>
        <dbReference type="EMBL" id="MFC3674286.1"/>
    </source>
</evidence>
<dbReference type="InterPro" id="IPR000587">
    <property type="entry name" value="Creatinase_N"/>
</dbReference>
<feature type="domain" description="Creatinase N-terminal" evidence="3">
    <location>
        <begin position="31"/>
        <end position="170"/>
    </location>
</feature>
<dbReference type="SUPFAM" id="SSF53092">
    <property type="entry name" value="Creatinase/prolidase N-terminal domain"/>
    <property type="match status" value="1"/>
</dbReference>
<dbReference type="RefSeq" id="WP_379720976.1">
    <property type="nucleotide sequence ID" value="NZ_JBHRYJ010000001.1"/>
</dbReference>
<dbReference type="EMBL" id="JBHRYJ010000001">
    <property type="protein sequence ID" value="MFC3674286.1"/>
    <property type="molecule type" value="Genomic_DNA"/>
</dbReference>
<evidence type="ECO:0000259" key="2">
    <source>
        <dbReference type="Pfam" id="PF00557"/>
    </source>
</evidence>
<dbReference type="SUPFAM" id="SSF55920">
    <property type="entry name" value="Creatinase/aminopeptidase"/>
    <property type="match status" value="1"/>
</dbReference>
<dbReference type="Gene3D" id="3.90.230.10">
    <property type="entry name" value="Creatinase/methionine aminopeptidase superfamily"/>
    <property type="match status" value="1"/>
</dbReference>
<protein>
    <submittedName>
        <fullName evidence="4">M24 family metallopeptidase</fullName>
    </submittedName>
</protein>
<evidence type="ECO:0000313" key="5">
    <source>
        <dbReference type="Proteomes" id="UP001595711"/>
    </source>
</evidence>
<sequence>MPAGVSSTGNPRIETVPEAGPTLPLRERDRRWAGLRRIMRARGIDAIVVGSFQGRERLESYLSDDFLDAIVVLPLDSDPVMLAFSPSRVSRIYESVRRGYDNWIDDIRIGNGGARIGAILAERKLDSGRIGMVGFGPTAPGEMEGLLPLGFHRSLTAGLPQAAFVDFTQDLTDFILVKSDDELRLLRFAARVSEEACKAMAAAAVPGASEAAVYAETLREIHRWGCDTRYPFLSLQSGPDNIAWGVPRWTLRAEAPRVLQAGDVVQAEIHTIYGGQEAQVQMCVALGPLHADLLRCEAVARASYEAGVRAVRPGITFGEVVAAMEAPLRDAGCWSKTPLLHTFTFGSTGFTPVNREQLDNTREGWIEGQVRAGIRRPDLVLQPGMALELEPNACLGNRRINIGGGVVVTETGCEELNDIPTRVFHAVS</sequence>
<gene>
    <name evidence="4" type="ORF">ACFOOQ_01950</name>
</gene>
<dbReference type="Gene3D" id="3.40.350.10">
    <property type="entry name" value="Creatinase/prolidase N-terminal domain"/>
    <property type="match status" value="1"/>
</dbReference>
<accession>A0ABV7VBT0</accession>
<feature type="region of interest" description="Disordered" evidence="1">
    <location>
        <begin position="1"/>
        <end position="20"/>
    </location>
</feature>
<dbReference type="PANTHER" id="PTHR46112">
    <property type="entry name" value="AMINOPEPTIDASE"/>
    <property type="match status" value="1"/>
</dbReference>
<dbReference type="Pfam" id="PF01321">
    <property type="entry name" value="Creatinase_N"/>
    <property type="match status" value="1"/>
</dbReference>
<reference evidence="5" key="1">
    <citation type="journal article" date="2019" name="Int. J. Syst. Evol. Microbiol.">
        <title>The Global Catalogue of Microorganisms (GCM) 10K type strain sequencing project: providing services to taxonomists for standard genome sequencing and annotation.</title>
        <authorList>
            <consortium name="The Broad Institute Genomics Platform"/>
            <consortium name="The Broad Institute Genome Sequencing Center for Infectious Disease"/>
            <person name="Wu L."/>
            <person name="Ma J."/>
        </authorList>
    </citation>
    <scope>NUCLEOTIDE SEQUENCE [LARGE SCALE GENOMIC DNA]</scope>
    <source>
        <strain evidence="5">KCTC 42182</strain>
    </source>
</reference>
<dbReference type="InterPro" id="IPR000994">
    <property type="entry name" value="Pept_M24"/>
</dbReference>
<evidence type="ECO:0000259" key="3">
    <source>
        <dbReference type="Pfam" id="PF01321"/>
    </source>
</evidence>
<evidence type="ECO:0000256" key="1">
    <source>
        <dbReference type="SAM" id="MobiDB-lite"/>
    </source>
</evidence>
<organism evidence="4 5">
    <name type="scientific">Ferrovibrio xuzhouensis</name>
    <dbReference type="NCBI Taxonomy" id="1576914"/>
    <lineage>
        <taxon>Bacteria</taxon>
        <taxon>Pseudomonadati</taxon>
        <taxon>Pseudomonadota</taxon>
        <taxon>Alphaproteobacteria</taxon>
        <taxon>Rhodospirillales</taxon>
        <taxon>Rhodospirillaceae</taxon>
        <taxon>Ferrovibrio</taxon>
    </lineage>
</organism>
<dbReference type="InterPro" id="IPR050659">
    <property type="entry name" value="Peptidase_M24B"/>
</dbReference>
<dbReference type="PANTHER" id="PTHR46112:SF2">
    <property type="entry name" value="XAA-PRO AMINOPEPTIDASE P-RELATED"/>
    <property type="match status" value="1"/>
</dbReference>
<dbReference type="InterPro" id="IPR036005">
    <property type="entry name" value="Creatinase/aminopeptidase-like"/>
</dbReference>
<dbReference type="Proteomes" id="UP001595711">
    <property type="component" value="Unassembled WGS sequence"/>
</dbReference>
<comment type="caution">
    <text evidence="4">The sequence shown here is derived from an EMBL/GenBank/DDBJ whole genome shotgun (WGS) entry which is preliminary data.</text>
</comment>
<feature type="domain" description="Peptidase M24" evidence="2">
    <location>
        <begin position="185"/>
        <end position="410"/>
    </location>
</feature>
<proteinExistence type="predicted"/>
<feature type="compositionally biased region" description="Polar residues" evidence="1">
    <location>
        <begin position="1"/>
        <end position="10"/>
    </location>
</feature>
<dbReference type="Pfam" id="PF00557">
    <property type="entry name" value="Peptidase_M24"/>
    <property type="match status" value="1"/>
</dbReference>
<keyword evidence="5" id="KW-1185">Reference proteome</keyword>